<accession>A0A0L0NQ28</accession>
<comment type="caution">
    <text evidence="2">The sequence shown here is derived from an EMBL/GenBank/DDBJ whole genome shotgun (WGS) entry which is preliminary data.</text>
</comment>
<reference evidence="3" key="1">
    <citation type="journal article" date="2015" name="BMC Genomics">
        <title>Draft genome of a commonly misdiagnosed multidrug resistant pathogen Candida auris.</title>
        <authorList>
            <person name="Chatterjee S."/>
            <person name="Alampalli S.V."/>
            <person name="Nageshan R.K."/>
            <person name="Chettiar S.T."/>
            <person name="Joshi S."/>
            <person name="Tatu U.S."/>
        </authorList>
    </citation>
    <scope>NUCLEOTIDE SEQUENCE [LARGE SCALE GENOMIC DNA]</scope>
    <source>
        <strain evidence="3">6684</strain>
    </source>
</reference>
<keyword evidence="1" id="KW-1133">Transmembrane helix</keyword>
<keyword evidence="1" id="KW-0472">Membrane</keyword>
<gene>
    <name evidence="2" type="ORF">QG37_07590</name>
</gene>
<keyword evidence="1" id="KW-0812">Transmembrane</keyword>
<dbReference type="EMBL" id="LGST01000059">
    <property type="protein sequence ID" value="KND96104.1"/>
    <property type="molecule type" value="Genomic_DNA"/>
</dbReference>
<feature type="transmembrane region" description="Helical" evidence="1">
    <location>
        <begin position="21"/>
        <end position="42"/>
    </location>
</feature>
<organism evidence="2 3">
    <name type="scientific">Candidozyma auris</name>
    <name type="common">Yeast</name>
    <name type="synonym">Candida auris</name>
    <dbReference type="NCBI Taxonomy" id="498019"/>
    <lineage>
        <taxon>Eukaryota</taxon>
        <taxon>Fungi</taxon>
        <taxon>Dikarya</taxon>
        <taxon>Ascomycota</taxon>
        <taxon>Saccharomycotina</taxon>
        <taxon>Pichiomycetes</taxon>
        <taxon>Metschnikowiaceae</taxon>
        <taxon>Candidozyma</taxon>
    </lineage>
</organism>
<feature type="transmembrane region" description="Helical" evidence="1">
    <location>
        <begin position="48"/>
        <end position="69"/>
    </location>
</feature>
<evidence type="ECO:0000313" key="2">
    <source>
        <dbReference type="EMBL" id="KND96104.1"/>
    </source>
</evidence>
<evidence type="ECO:0000313" key="3">
    <source>
        <dbReference type="Proteomes" id="UP000037122"/>
    </source>
</evidence>
<dbReference type="AlphaFoldDB" id="A0A0L0NQ28"/>
<evidence type="ECO:0000256" key="1">
    <source>
        <dbReference type="SAM" id="Phobius"/>
    </source>
</evidence>
<protein>
    <submittedName>
        <fullName evidence="2">Uncharacterized protein</fullName>
    </submittedName>
</protein>
<proteinExistence type="predicted"/>
<sequence length="124" mass="14474">MPAQLLVLRQISIQLKLKQMVYRYLVFAGRGIHFFAQMRLSFQRRDVFIQGLVVLSAVTFLVAIAVGLIETARGLLWNMLAHNDKSKRFMLCRGTTVVKVRLIFRKRIVYQELSRYTDAKYLHA</sequence>
<dbReference type="VEuPathDB" id="FungiDB:QG37_07590"/>
<name>A0A0L0NQ28_CANAR</name>
<dbReference type="Proteomes" id="UP000037122">
    <property type="component" value="Unassembled WGS sequence"/>
</dbReference>